<evidence type="ECO:0000256" key="6">
    <source>
        <dbReference type="ARBA" id="ARBA00022670"/>
    </source>
</evidence>
<sequence length="981" mass="110570">MRKPLLRYSLSALLVCGLLYSSPIFAENQADHTAYNMVMTQPKGFEVIKTTINKSPTDKAIYQAIKLANGMEVLLVSDEKANQSLLSVGLPIGSMDNPIQQQGLAHYLEHMILMGSKNFPETNSLDNFLTKNGGYNNAYTAPDRTVYYLEVKHSAFDEAVTRFADTMAQPLLSEENAKKEIDAVNAEMVRAKSNDGFLVRDVTLATANPAHPITKFAVGNHTTLSDKKGSKLQDELVKFYQQYYSANIMKAVLYSNQPIEKLAKLAEKTLGLVENKHITPPKVDIPFLREDDKSVFIHYKPIKPNKTLSLSFDMPEDKAAFQSKTGEYLSYVFENNTEGTLSDYLIKQGLSDSGISANYESDITRNRGSFSFNIALTDKGLAEKDKIISLVFQQIEAIKKAGIQPSYFNELKESLSQEFQHLEIVKGGGYVAGLVNQMIDYPLAHIIDQSYIADKMDENAIKAKLDLMNIDNVRILLIDDKAKTDKKTQYFEAPYAIAKLTAAQKAKYLDFSQNPTLKLPALNPYFATNFSLNPVDRSRIKPAQIVQQQGLEIYAMPSHYFAEEPKAKIALNFMILPEKDDLKQAVSAELLSYMYTLDQPQLAFQAAVAGMEMAWSGNHNALTLQVEGYTQHLAKLVKDVVSSFSRFELKQSVLAQGKQRYLEGLDRLVKDNALRQANRAISDFADYPYYSVEQQRKMVEQIQLADIEQIRTRFLTQMTGARVLSVGNLSDQQVKAITADMSSVIKNNQSALNTGRYVDINDSERKLNYIQSIPHEDNGLSIAFFAKGYGELEGLSRAMLLKDIIGRWYFDDLRTDKQLGYVVSATDALIGKTSGLLFLVQSPTASPQQIMQHNQRFFAETLAKLQKMSEPEFEKYRASLLEILRHKPESLSQEFARFNTDFIRSNTQFDLKARIIAQVEQLNKQDLIDFYRNAVIDQKGLVFASQAIGSNSKINQAAELKGFEKITNIEQLQKEFDIKRF</sequence>
<dbReference type="Pfam" id="PF16187">
    <property type="entry name" value="Peptidase_M16_M"/>
    <property type="match status" value="1"/>
</dbReference>
<keyword evidence="10" id="KW-0482">Metalloprotease</keyword>
<keyword evidence="6 20" id="KW-0645">Protease</keyword>
<evidence type="ECO:0000259" key="18">
    <source>
        <dbReference type="Pfam" id="PF16187"/>
    </source>
</evidence>
<comment type="similarity">
    <text evidence="3 14">Belongs to the peptidase M16 family.</text>
</comment>
<evidence type="ECO:0000256" key="3">
    <source>
        <dbReference type="ARBA" id="ARBA00007261"/>
    </source>
</evidence>
<dbReference type="InterPro" id="IPR011249">
    <property type="entry name" value="Metalloenz_LuxS/M16"/>
</dbReference>
<keyword evidence="21" id="KW-1185">Reference proteome</keyword>
<dbReference type="EC" id="3.4.24.55" evidence="4"/>
<protein>
    <recommendedName>
        <fullName evidence="5">Protease 3</fullName>
        <ecNumber evidence="4">3.4.24.55</ecNumber>
    </recommendedName>
    <alternativeName>
        <fullName evidence="13">Pitrilysin</fullName>
    </alternativeName>
    <alternativeName>
        <fullName evidence="12">Protease III</fullName>
    </alternativeName>
    <alternativeName>
        <fullName evidence="11">Protease pi</fullName>
    </alternativeName>
</protein>
<dbReference type="STRING" id="67855.RO21_07545"/>
<keyword evidence="8" id="KW-0378">Hydrolase</keyword>
<keyword evidence="7" id="KW-0479">Metal-binding</keyword>
<dbReference type="Pfam" id="PF22456">
    <property type="entry name" value="PqqF-like_C_4"/>
    <property type="match status" value="1"/>
</dbReference>
<dbReference type="Pfam" id="PF05193">
    <property type="entry name" value="Peptidase_M16_C"/>
    <property type="match status" value="1"/>
</dbReference>
<dbReference type="Proteomes" id="UP000036270">
    <property type="component" value="Unassembled WGS sequence"/>
</dbReference>
<dbReference type="EMBL" id="JWIZ01000045">
    <property type="protein sequence ID" value="KMK51194.1"/>
    <property type="molecule type" value="Genomic_DNA"/>
</dbReference>
<keyword evidence="15" id="KW-0732">Signal</keyword>
<dbReference type="InterPro" id="IPR032632">
    <property type="entry name" value="Peptidase_M16_M"/>
</dbReference>
<reference evidence="20 21" key="1">
    <citation type="submission" date="2014-12" db="EMBL/GenBank/DDBJ databases">
        <title>Reclassification of Actinobacillus muris as Muribacter muris.</title>
        <authorList>
            <person name="Christensen H."/>
            <person name="Nicklas W."/>
            <person name="Bisgaard M."/>
        </authorList>
    </citation>
    <scope>NUCLEOTIDE SEQUENCE [LARGE SCALE GENOMIC DNA]</scope>
    <source>
        <strain evidence="20 21">Ackerman80-443D</strain>
    </source>
</reference>
<evidence type="ECO:0000259" key="16">
    <source>
        <dbReference type="Pfam" id="PF00675"/>
    </source>
</evidence>
<dbReference type="GO" id="GO:0004222">
    <property type="term" value="F:metalloendopeptidase activity"/>
    <property type="evidence" value="ECO:0007669"/>
    <property type="project" value="UniProtKB-EC"/>
</dbReference>
<evidence type="ECO:0000256" key="13">
    <source>
        <dbReference type="ARBA" id="ARBA00033450"/>
    </source>
</evidence>
<keyword evidence="9" id="KW-0862">Zinc</keyword>
<feature type="domain" description="Peptidase M16 C-terminal" evidence="17">
    <location>
        <begin position="234"/>
        <end position="415"/>
    </location>
</feature>
<evidence type="ECO:0000256" key="1">
    <source>
        <dbReference type="ARBA" id="ARBA00001947"/>
    </source>
</evidence>
<comment type="cofactor">
    <cofactor evidence="1">
        <name>Zn(2+)</name>
        <dbReference type="ChEBI" id="CHEBI:29105"/>
    </cofactor>
</comment>
<comment type="caution">
    <text evidence="20">The sequence shown here is derived from an EMBL/GenBank/DDBJ whole genome shotgun (WGS) entry which is preliminary data.</text>
</comment>
<dbReference type="Gene3D" id="3.30.830.10">
    <property type="entry name" value="Metalloenzyme, LuxS/M16 peptidase-like"/>
    <property type="match status" value="4"/>
</dbReference>
<dbReference type="InterPro" id="IPR011765">
    <property type="entry name" value="Pept_M16_N"/>
</dbReference>
<feature type="domain" description="Peptidase M16 N-terminal" evidence="16">
    <location>
        <begin position="73"/>
        <end position="207"/>
    </location>
</feature>
<feature type="domain" description="Peptidase M16 middle/third" evidence="18">
    <location>
        <begin position="429"/>
        <end position="695"/>
    </location>
</feature>
<name>A0A0J5P6U5_9PAST</name>
<evidence type="ECO:0000256" key="9">
    <source>
        <dbReference type="ARBA" id="ARBA00022833"/>
    </source>
</evidence>
<evidence type="ECO:0000259" key="17">
    <source>
        <dbReference type="Pfam" id="PF05193"/>
    </source>
</evidence>
<feature type="domain" description="Coenzyme PQQ synthesis protein F-like C-terminal lobe" evidence="19">
    <location>
        <begin position="800"/>
        <end position="898"/>
    </location>
</feature>
<dbReference type="GO" id="GO:0005737">
    <property type="term" value="C:cytoplasm"/>
    <property type="evidence" value="ECO:0007669"/>
    <property type="project" value="UniProtKB-ARBA"/>
</dbReference>
<evidence type="ECO:0000313" key="21">
    <source>
        <dbReference type="Proteomes" id="UP000036270"/>
    </source>
</evidence>
<evidence type="ECO:0000256" key="14">
    <source>
        <dbReference type="RuleBase" id="RU004447"/>
    </source>
</evidence>
<dbReference type="PANTHER" id="PTHR43690:SF18">
    <property type="entry name" value="INSULIN-DEGRADING ENZYME-RELATED"/>
    <property type="match status" value="1"/>
</dbReference>
<dbReference type="Pfam" id="PF00675">
    <property type="entry name" value="Peptidase_M16"/>
    <property type="match status" value="1"/>
</dbReference>
<proteinExistence type="inferred from homology"/>
<evidence type="ECO:0000256" key="12">
    <source>
        <dbReference type="ARBA" id="ARBA00031184"/>
    </source>
</evidence>
<dbReference type="InterPro" id="IPR054734">
    <property type="entry name" value="PqqF-like_C_4"/>
</dbReference>
<dbReference type="RefSeq" id="WP_047977190.1">
    <property type="nucleotide sequence ID" value="NZ_JWIZ01000045.1"/>
</dbReference>
<evidence type="ECO:0000256" key="4">
    <source>
        <dbReference type="ARBA" id="ARBA00012449"/>
    </source>
</evidence>
<dbReference type="PATRIC" id="fig|67855.3.peg.1548"/>
<dbReference type="NCBIfam" id="NF011681">
    <property type="entry name" value="PRK15101.1"/>
    <property type="match status" value="1"/>
</dbReference>
<dbReference type="InterPro" id="IPR007863">
    <property type="entry name" value="Peptidase_M16_C"/>
</dbReference>
<accession>A0A0J5P6U5</accession>
<evidence type="ECO:0000256" key="7">
    <source>
        <dbReference type="ARBA" id="ARBA00022723"/>
    </source>
</evidence>
<dbReference type="PANTHER" id="PTHR43690">
    <property type="entry name" value="NARDILYSIN"/>
    <property type="match status" value="1"/>
</dbReference>
<evidence type="ECO:0000256" key="2">
    <source>
        <dbReference type="ARBA" id="ARBA00002184"/>
    </source>
</evidence>
<evidence type="ECO:0000256" key="5">
    <source>
        <dbReference type="ARBA" id="ARBA00017565"/>
    </source>
</evidence>
<dbReference type="InterPro" id="IPR050626">
    <property type="entry name" value="Peptidase_M16"/>
</dbReference>
<dbReference type="AlphaFoldDB" id="A0A0J5P6U5"/>
<feature type="signal peptide" evidence="15">
    <location>
        <begin position="1"/>
        <end position="26"/>
    </location>
</feature>
<evidence type="ECO:0000259" key="19">
    <source>
        <dbReference type="Pfam" id="PF22456"/>
    </source>
</evidence>
<evidence type="ECO:0000256" key="10">
    <source>
        <dbReference type="ARBA" id="ARBA00023049"/>
    </source>
</evidence>
<dbReference type="PROSITE" id="PS00143">
    <property type="entry name" value="INSULINASE"/>
    <property type="match status" value="1"/>
</dbReference>
<organism evidence="20 21">
    <name type="scientific">Muribacter muris</name>
    <dbReference type="NCBI Taxonomy" id="67855"/>
    <lineage>
        <taxon>Bacteria</taxon>
        <taxon>Pseudomonadati</taxon>
        <taxon>Pseudomonadota</taxon>
        <taxon>Gammaproteobacteria</taxon>
        <taxon>Pasteurellales</taxon>
        <taxon>Pasteurellaceae</taxon>
        <taxon>Muribacter</taxon>
    </lineage>
</organism>
<comment type="function">
    <text evidence="2">Endopeptidase that degrades small peptides of less than 7 kDa, such as glucagon and insulin.</text>
</comment>
<evidence type="ECO:0000256" key="15">
    <source>
        <dbReference type="SAM" id="SignalP"/>
    </source>
</evidence>
<evidence type="ECO:0000256" key="8">
    <source>
        <dbReference type="ARBA" id="ARBA00022801"/>
    </source>
</evidence>
<gene>
    <name evidence="20" type="ORF">RO21_07545</name>
</gene>
<dbReference type="GO" id="GO:0046872">
    <property type="term" value="F:metal ion binding"/>
    <property type="evidence" value="ECO:0007669"/>
    <property type="project" value="UniProtKB-KW"/>
</dbReference>
<dbReference type="GO" id="GO:0006508">
    <property type="term" value="P:proteolysis"/>
    <property type="evidence" value="ECO:0007669"/>
    <property type="project" value="UniProtKB-KW"/>
</dbReference>
<evidence type="ECO:0000313" key="20">
    <source>
        <dbReference type="EMBL" id="KMK51194.1"/>
    </source>
</evidence>
<feature type="chain" id="PRO_5005262787" description="Protease 3" evidence="15">
    <location>
        <begin position="27"/>
        <end position="981"/>
    </location>
</feature>
<dbReference type="FunFam" id="3.30.830.10:FF:000012">
    <property type="entry name" value="Protease 3"/>
    <property type="match status" value="1"/>
</dbReference>
<evidence type="ECO:0000256" key="11">
    <source>
        <dbReference type="ARBA" id="ARBA00029597"/>
    </source>
</evidence>
<dbReference type="InterPro" id="IPR001431">
    <property type="entry name" value="Pept_M16_Zn_BS"/>
</dbReference>
<dbReference type="SUPFAM" id="SSF63411">
    <property type="entry name" value="LuxS/MPP-like metallohydrolase"/>
    <property type="match status" value="4"/>
</dbReference>